<accession>A0A382W6Q8</accession>
<reference evidence="2" key="1">
    <citation type="submission" date="2018-05" db="EMBL/GenBank/DDBJ databases">
        <authorList>
            <person name="Lanie J.A."/>
            <person name="Ng W.-L."/>
            <person name="Kazmierczak K.M."/>
            <person name="Andrzejewski T.M."/>
            <person name="Davidsen T.M."/>
            <person name="Wayne K.J."/>
            <person name="Tettelin H."/>
            <person name="Glass J.I."/>
            <person name="Rusch D."/>
            <person name="Podicherti R."/>
            <person name="Tsui H.-C.T."/>
            <person name="Winkler M.E."/>
        </authorList>
    </citation>
    <scope>NUCLEOTIDE SEQUENCE</scope>
</reference>
<feature type="non-terminal residue" evidence="2">
    <location>
        <position position="100"/>
    </location>
</feature>
<sequence>MGKVIDVSNAERPTRYLQDGSMGPQEESLAFRAQFPKEANKYGWLQREVLFPQRTAPVNPNQFEVNDWDELTQHLKEYAKTLGADDVGVADMNENFTFTD</sequence>
<gene>
    <name evidence="2" type="ORF">METZ01_LOCUS407331</name>
</gene>
<feature type="region of interest" description="Disordered" evidence="1">
    <location>
        <begin position="1"/>
        <end position="23"/>
    </location>
</feature>
<protein>
    <submittedName>
        <fullName evidence="2">Uncharacterized protein</fullName>
    </submittedName>
</protein>
<organism evidence="2">
    <name type="scientific">marine metagenome</name>
    <dbReference type="NCBI Taxonomy" id="408172"/>
    <lineage>
        <taxon>unclassified sequences</taxon>
        <taxon>metagenomes</taxon>
        <taxon>ecological metagenomes</taxon>
    </lineage>
</organism>
<name>A0A382W6Q8_9ZZZZ</name>
<evidence type="ECO:0000256" key="1">
    <source>
        <dbReference type="SAM" id="MobiDB-lite"/>
    </source>
</evidence>
<dbReference type="EMBL" id="UINC01157469">
    <property type="protein sequence ID" value="SVD54477.1"/>
    <property type="molecule type" value="Genomic_DNA"/>
</dbReference>
<evidence type="ECO:0000313" key="2">
    <source>
        <dbReference type="EMBL" id="SVD54477.1"/>
    </source>
</evidence>
<proteinExistence type="predicted"/>
<dbReference type="AlphaFoldDB" id="A0A382W6Q8"/>